<protein>
    <recommendedName>
        <fullName evidence="4">V-type ATP synthase subunit H</fullName>
    </recommendedName>
</protein>
<evidence type="ECO:0008006" key="4">
    <source>
        <dbReference type="Google" id="ProtNLM"/>
    </source>
</evidence>
<evidence type="ECO:0000313" key="2">
    <source>
        <dbReference type="EMBL" id="HIX76227.1"/>
    </source>
</evidence>
<name>A0A9D2BI16_9FIRM</name>
<dbReference type="Gene3D" id="1.20.5.2950">
    <property type="match status" value="1"/>
</dbReference>
<dbReference type="AlphaFoldDB" id="A0A9D2BI16"/>
<organism evidence="2 3">
    <name type="scientific">Candidatus Fusicatenibacter merdavium</name>
    <dbReference type="NCBI Taxonomy" id="2838600"/>
    <lineage>
        <taxon>Bacteria</taxon>
        <taxon>Bacillati</taxon>
        <taxon>Bacillota</taxon>
        <taxon>Clostridia</taxon>
        <taxon>Lachnospirales</taxon>
        <taxon>Lachnospiraceae</taxon>
        <taxon>Fusicatenibacter</taxon>
    </lineage>
</organism>
<proteinExistence type="predicted"/>
<feature type="region of interest" description="Disordered" evidence="1">
    <location>
        <begin position="31"/>
        <end position="57"/>
    </location>
</feature>
<gene>
    <name evidence="2" type="ORF">H9734_01320</name>
</gene>
<comment type="caution">
    <text evidence="2">The sequence shown here is derived from an EMBL/GenBank/DDBJ whole genome shotgun (WGS) entry which is preliminary data.</text>
</comment>
<dbReference type="EMBL" id="DXEK01000018">
    <property type="protein sequence ID" value="HIX76227.1"/>
    <property type="molecule type" value="Genomic_DNA"/>
</dbReference>
<reference evidence="2" key="1">
    <citation type="journal article" date="2021" name="PeerJ">
        <title>Extensive microbial diversity within the chicken gut microbiome revealed by metagenomics and culture.</title>
        <authorList>
            <person name="Gilroy R."/>
            <person name="Ravi A."/>
            <person name="Getino M."/>
            <person name="Pursley I."/>
            <person name="Horton D.L."/>
            <person name="Alikhan N.F."/>
            <person name="Baker D."/>
            <person name="Gharbi K."/>
            <person name="Hall N."/>
            <person name="Watson M."/>
            <person name="Adriaenssens E.M."/>
            <person name="Foster-Nyarko E."/>
            <person name="Jarju S."/>
            <person name="Secka A."/>
            <person name="Antonio M."/>
            <person name="Oren A."/>
            <person name="Chaudhuri R.R."/>
            <person name="La Ragione R."/>
            <person name="Hildebrand F."/>
            <person name="Pallen M.J."/>
        </authorList>
    </citation>
    <scope>NUCLEOTIDE SEQUENCE</scope>
    <source>
        <strain evidence="2">CHK183-1962</strain>
    </source>
</reference>
<evidence type="ECO:0000313" key="3">
    <source>
        <dbReference type="Proteomes" id="UP000886890"/>
    </source>
</evidence>
<accession>A0A9D2BI16</accession>
<sequence length="102" mass="11929">MIRDLLQSAREAEQEADRILERAEAQSRRIREEAQKKADAYRRQKQEEFAGRARKQREMVQQEEDVKRIAARESLSLELGKLRDDAVKKEAEAVAFLLAEVF</sequence>
<evidence type="ECO:0000256" key="1">
    <source>
        <dbReference type="SAM" id="MobiDB-lite"/>
    </source>
</evidence>
<reference evidence="2" key="2">
    <citation type="submission" date="2021-04" db="EMBL/GenBank/DDBJ databases">
        <authorList>
            <person name="Gilroy R."/>
        </authorList>
    </citation>
    <scope>NUCLEOTIDE SEQUENCE</scope>
    <source>
        <strain evidence="2">CHK183-1962</strain>
    </source>
</reference>
<dbReference type="Proteomes" id="UP000886890">
    <property type="component" value="Unassembled WGS sequence"/>
</dbReference>